<evidence type="ECO:0000259" key="1">
    <source>
        <dbReference type="Pfam" id="PF17761"/>
    </source>
</evidence>
<name>A0A4R9FRL5_9LEPT</name>
<dbReference type="EMBL" id="RQEP01000018">
    <property type="protein sequence ID" value="TGK00820.1"/>
    <property type="molecule type" value="Genomic_DNA"/>
</dbReference>
<dbReference type="RefSeq" id="WP_135588691.1">
    <property type="nucleotide sequence ID" value="NZ_RQEP01000018.1"/>
</dbReference>
<dbReference type="PANTHER" id="PTHR30547">
    <property type="entry name" value="UNCHARACTERIZED PROTEIN YHCG-RELATED"/>
    <property type="match status" value="1"/>
</dbReference>
<dbReference type="AlphaFoldDB" id="A0A4R9FRL5"/>
<protein>
    <submittedName>
        <fullName evidence="2">DUF1016 family protein</fullName>
    </submittedName>
</protein>
<dbReference type="InterPro" id="IPR035437">
    <property type="entry name" value="SNase_OB-fold_sf"/>
</dbReference>
<keyword evidence="3" id="KW-1185">Reference proteome</keyword>
<dbReference type="Pfam" id="PF17761">
    <property type="entry name" value="DUF1016_N"/>
    <property type="match status" value="1"/>
</dbReference>
<proteinExistence type="predicted"/>
<feature type="domain" description="YhcG N-terminal" evidence="1">
    <location>
        <begin position="28"/>
        <end position="138"/>
    </location>
</feature>
<sequence>MDKKEVTQLSNKIIKLYEKLGKDTALGKNSYILQANRELGKLLNQVEKGLNSAERTKGSWIKVLSTQLKKKLKRGFSERMLFYAKRFYEVYGESKLNQDLNWSYYRILSGIEDAKLRKTLETETIQNNWTLEELVLRLRESGELYQGRTPRWDRPTGKLNHYKIVKTTSGKLSLDLGFYCYLSLGNKTKFKENTLVEASEKNSKTVFTKIDSEKASLYIYSGEVERVVDGDTIIIQLNLGFDLTSRQRIRLHKVWAAELGTKDGESLFHLLEKKLPKGRSVIVKSKGKDIYGRYVGDILYSPNKADDLGTIMKFGIFLNQELGSSVEEEE</sequence>
<dbReference type="InterPro" id="IPR053148">
    <property type="entry name" value="PD-DEXK-like_domain"/>
</dbReference>
<dbReference type="SUPFAM" id="SSF50199">
    <property type="entry name" value="Staphylococcal nuclease"/>
    <property type="match status" value="1"/>
</dbReference>
<dbReference type="PANTHER" id="PTHR30547:SF5">
    <property type="entry name" value="NUCLEASE YHCG-RELATED"/>
    <property type="match status" value="1"/>
</dbReference>
<organism evidence="2 3">
    <name type="scientific">Leptospira semungkisensis</name>
    <dbReference type="NCBI Taxonomy" id="2484985"/>
    <lineage>
        <taxon>Bacteria</taxon>
        <taxon>Pseudomonadati</taxon>
        <taxon>Spirochaetota</taxon>
        <taxon>Spirochaetia</taxon>
        <taxon>Leptospirales</taxon>
        <taxon>Leptospiraceae</taxon>
        <taxon>Leptospira</taxon>
    </lineage>
</organism>
<dbReference type="InterPro" id="IPR041527">
    <property type="entry name" value="YhcG_N"/>
</dbReference>
<dbReference type="Proteomes" id="UP000297453">
    <property type="component" value="Unassembled WGS sequence"/>
</dbReference>
<dbReference type="Gene3D" id="2.40.50.90">
    <property type="match status" value="1"/>
</dbReference>
<gene>
    <name evidence="2" type="ORF">EHO59_12875</name>
</gene>
<dbReference type="OrthoDB" id="320739at2"/>
<reference evidence="2" key="1">
    <citation type="journal article" date="2019" name="PLoS Negl. Trop. Dis.">
        <title>Revisiting the worldwide diversity of Leptospira species in the environment.</title>
        <authorList>
            <person name="Vincent A.T."/>
            <person name="Schiettekatte O."/>
            <person name="Bourhy P."/>
            <person name="Veyrier F.J."/>
            <person name="Picardeau M."/>
        </authorList>
    </citation>
    <scope>NUCLEOTIDE SEQUENCE [LARGE SCALE GENOMIC DNA]</scope>
    <source>
        <strain evidence="2">SSS9</strain>
    </source>
</reference>
<evidence type="ECO:0000313" key="2">
    <source>
        <dbReference type="EMBL" id="TGK00820.1"/>
    </source>
</evidence>
<comment type="caution">
    <text evidence="2">The sequence shown here is derived from an EMBL/GenBank/DDBJ whole genome shotgun (WGS) entry which is preliminary data.</text>
</comment>
<evidence type="ECO:0000313" key="3">
    <source>
        <dbReference type="Proteomes" id="UP000297453"/>
    </source>
</evidence>
<accession>A0A4R9FRL5</accession>